<protein>
    <recommendedName>
        <fullName evidence="3">Tc1-like transposase DDE domain-containing protein</fullName>
    </recommendedName>
</protein>
<evidence type="ECO:0000313" key="2">
    <source>
        <dbReference type="Proteomes" id="UP000276215"/>
    </source>
</evidence>
<keyword evidence="2" id="KW-1185">Reference proteome</keyword>
<proteinExistence type="predicted"/>
<evidence type="ECO:0000313" key="1">
    <source>
        <dbReference type="EMBL" id="RPA89002.1"/>
    </source>
</evidence>
<dbReference type="GO" id="GO:0003676">
    <property type="term" value="F:nucleic acid binding"/>
    <property type="evidence" value="ECO:0007669"/>
    <property type="project" value="InterPro"/>
</dbReference>
<reference evidence="1 2" key="1">
    <citation type="journal article" date="2018" name="Nat. Ecol. Evol.">
        <title>Pezizomycetes genomes reveal the molecular basis of ectomycorrhizal truffle lifestyle.</title>
        <authorList>
            <person name="Murat C."/>
            <person name="Payen T."/>
            <person name="Noel B."/>
            <person name="Kuo A."/>
            <person name="Morin E."/>
            <person name="Chen J."/>
            <person name="Kohler A."/>
            <person name="Krizsan K."/>
            <person name="Balestrini R."/>
            <person name="Da Silva C."/>
            <person name="Montanini B."/>
            <person name="Hainaut M."/>
            <person name="Levati E."/>
            <person name="Barry K.W."/>
            <person name="Belfiori B."/>
            <person name="Cichocki N."/>
            <person name="Clum A."/>
            <person name="Dockter R.B."/>
            <person name="Fauchery L."/>
            <person name="Guy J."/>
            <person name="Iotti M."/>
            <person name="Le Tacon F."/>
            <person name="Lindquist E.A."/>
            <person name="Lipzen A."/>
            <person name="Malagnac F."/>
            <person name="Mello A."/>
            <person name="Molinier V."/>
            <person name="Miyauchi S."/>
            <person name="Poulain J."/>
            <person name="Riccioni C."/>
            <person name="Rubini A."/>
            <person name="Sitrit Y."/>
            <person name="Splivallo R."/>
            <person name="Traeger S."/>
            <person name="Wang M."/>
            <person name="Zifcakova L."/>
            <person name="Wipf D."/>
            <person name="Zambonelli A."/>
            <person name="Paolocci F."/>
            <person name="Nowrousian M."/>
            <person name="Ottonello S."/>
            <person name="Baldrian P."/>
            <person name="Spatafora J.W."/>
            <person name="Henrissat B."/>
            <person name="Nagy L.G."/>
            <person name="Aury J.M."/>
            <person name="Wincker P."/>
            <person name="Grigoriev I.V."/>
            <person name="Bonfante P."/>
            <person name="Martin F.M."/>
        </authorList>
    </citation>
    <scope>NUCLEOTIDE SEQUENCE [LARGE SCALE GENOMIC DNA]</scope>
    <source>
        <strain evidence="1 2">120613-1</strain>
    </source>
</reference>
<dbReference type="Gene3D" id="3.30.420.10">
    <property type="entry name" value="Ribonuclease H-like superfamily/Ribonuclease H"/>
    <property type="match status" value="1"/>
</dbReference>
<dbReference type="AlphaFoldDB" id="A0A3N4IS65"/>
<sequence length="103" mass="11882">MGLYEDNEGNHTKAARINQEEADLNGVHCCNAPPNSPAYNMSEQAWRYIKDIMPTHYGNLWGSSSAVLEKVKQLLIEEWYGIPQDLIDRWCDNFHCNIRLSLE</sequence>
<accession>A0A3N4IS65</accession>
<evidence type="ECO:0008006" key="3">
    <source>
        <dbReference type="Google" id="ProtNLM"/>
    </source>
</evidence>
<name>A0A3N4IS65_9PEZI</name>
<dbReference type="EMBL" id="ML120627">
    <property type="protein sequence ID" value="RPA89002.1"/>
    <property type="molecule type" value="Genomic_DNA"/>
</dbReference>
<dbReference type="InterPro" id="IPR036397">
    <property type="entry name" value="RNaseH_sf"/>
</dbReference>
<organism evidence="1 2">
    <name type="scientific">Choiromyces venosus 120613-1</name>
    <dbReference type="NCBI Taxonomy" id="1336337"/>
    <lineage>
        <taxon>Eukaryota</taxon>
        <taxon>Fungi</taxon>
        <taxon>Dikarya</taxon>
        <taxon>Ascomycota</taxon>
        <taxon>Pezizomycotina</taxon>
        <taxon>Pezizomycetes</taxon>
        <taxon>Pezizales</taxon>
        <taxon>Tuberaceae</taxon>
        <taxon>Choiromyces</taxon>
    </lineage>
</organism>
<gene>
    <name evidence="1" type="ORF">L873DRAFT_1796365</name>
</gene>
<dbReference type="Proteomes" id="UP000276215">
    <property type="component" value="Unassembled WGS sequence"/>
</dbReference>